<reference evidence="2" key="1">
    <citation type="submission" date="2016-05" db="EMBL/GenBank/DDBJ databases">
        <authorList>
            <person name="Naeem Raeece"/>
        </authorList>
    </citation>
    <scope>NUCLEOTIDE SEQUENCE [LARGE SCALE GENOMIC DNA]</scope>
</reference>
<dbReference type="AlphaFoldDB" id="A0A1A8WFS1"/>
<proteinExistence type="predicted"/>
<dbReference type="VEuPathDB" id="PlasmoDB:PocGH01_00111400"/>
<dbReference type="Proteomes" id="UP000078560">
    <property type="component" value="Unassembled WGS sequence"/>
</dbReference>
<evidence type="ECO:0000313" key="2">
    <source>
        <dbReference type="Proteomes" id="UP000078560"/>
    </source>
</evidence>
<dbReference type="EMBL" id="FLQU01000973">
    <property type="protein sequence ID" value="SBS90647.1"/>
    <property type="molecule type" value="Genomic_DNA"/>
</dbReference>
<evidence type="ECO:0000313" key="1">
    <source>
        <dbReference type="EMBL" id="SBS90647.1"/>
    </source>
</evidence>
<gene>
    <name evidence="1" type="ORF">POVCU2_0062780</name>
</gene>
<protein>
    <submittedName>
        <fullName evidence="1">PIR Superfamily Protein</fullName>
    </submittedName>
</protein>
<name>A0A1A8WFS1_PLAOA</name>
<organism evidence="1 2">
    <name type="scientific">Plasmodium ovale curtisi</name>
    <dbReference type="NCBI Taxonomy" id="864141"/>
    <lineage>
        <taxon>Eukaryota</taxon>
        <taxon>Sar</taxon>
        <taxon>Alveolata</taxon>
        <taxon>Apicomplexa</taxon>
        <taxon>Aconoidasida</taxon>
        <taxon>Haemosporida</taxon>
        <taxon>Plasmodiidae</taxon>
        <taxon>Plasmodium</taxon>
        <taxon>Plasmodium (Plasmodium)</taxon>
    </lineage>
</organism>
<accession>A0A1A8WFS1</accession>
<sequence length="364" mass="42466">MAKPAGSSHFTYDSFEKHYSPLSHSKISKIYNILLKSCTSDDDQENGNPINVCSNYKIEEEDNEYVIEFLQKLIHNLKNTYLTANNLNNVYFKETLKDIKQYCIYFKYWLYDQVLSNNDYKTNITKIYQEWEKEIKKEVNEKLSYHCTFNKLDWNEIEDITSIYAFKLIFYDNINIFSNETKLPCMYLSDLGKGLKTYYQSITKCSTDNDEDKYCKEFKEFLNMYNLDKLHLKISESSDYQFREDDTGKCPLVIESMNDPLHVIYKKGKNRWHLSDQPIDSLKSSIISASSAIGATAGISAFLLYLFKFTNIGSLFGHGNKKNNTMFLNVDQETNDFTFPISEPEHPNLGKSGYKILYYTSGNS</sequence>